<name>A0AAV0MRG6_9ROSI</name>
<keyword evidence="2" id="KW-1185">Reference proteome</keyword>
<dbReference type="EMBL" id="CAMGYJ010000007">
    <property type="protein sequence ID" value="CAI0449076.1"/>
    <property type="molecule type" value="Genomic_DNA"/>
</dbReference>
<gene>
    <name evidence="1" type="ORF">LITE_LOCUS30038</name>
</gene>
<reference evidence="1" key="1">
    <citation type="submission" date="2022-08" db="EMBL/GenBank/DDBJ databases">
        <authorList>
            <person name="Gutierrez-Valencia J."/>
        </authorList>
    </citation>
    <scope>NUCLEOTIDE SEQUENCE</scope>
</reference>
<organism evidence="1 2">
    <name type="scientific">Linum tenue</name>
    <dbReference type="NCBI Taxonomy" id="586396"/>
    <lineage>
        <taxon>Eukaryota</taxon>
        <taxon>Viridiplantae</taxon>
        <taxon>Streptophyta</taxon>
        <taxon>Embryophyta</taxon>
        <taxon>Tracheophyta</taxon>
        <taxon>Spermatophyta</taxon>
        <taxon>Magnoliopsida</taxon>
        <taxon>eudicotyledons</taxon>
        <taxon>Gunneridae</taxon>
        <taxon>Pentapetalae</taxon>
        <taxon>rosids</taxon>
        <taxon>fabids</taxon>
        <taxon>Malpighiales</taxon>
        <taxon>Linaceae</taxon>
        <taxon>Linum</taxon>
    </lineage>
</organism>
<comment type="caution">
    <text evidence="1">The sequence shown here is derived from an EMBL/GenBank/DDBJ whole genome shotgun (WGS) entry which is preliminary data.</text>
</comment>
<accession>A0AAV0MRG6</accession>
<dbReference type="Proteomes" id="UP001154282">
    <property type="component" value="Unassembled WGS sequence"/>
</dbReference>
<proteinExistence type="predicted"/>
<dbReference type="AlphaFoldDB" id="A0AAV0MRG6"/>
<evidence type="ECO:0000313" key="2">
    <source>
        <dbReference type="Proteomes" id="UP001154282"/>
    </source>
</evidence>
<protein>
    <submittedName>
        <fullName evidence="1">Uncharacterized protein</fullName>
    </submittedName>
</protein>
<sequence>MGCGDQVAQELNQALVGYLRHR</sequence>
<evidence type="ECO:0000313" key="1">
    <source>
        <dbReference type="EMBL" id="CAI0449076.1"/>
    </source>
</evidence>